<dbReference type="PRINTS" id="PR00081">
    <property type="entry name" value="GDHRDH"/>
</dbReference>
<evidence type="ECO:0000313" key="4">
    <source>
        <dbReference type="Proteomes" id="UP000029492"/>
    </source>
</evidence>
<dbReference type="AlphaFoldDB" id="A0A089NLL9"/>
<dbReference type="EMBL" id="CP003811">
    <property type="protein sequence ID" value="AIQ88277.1"/>
    <property type="molecule type" value="Genomic_DNA"/>
</dbReference>
<keyword evidence="4" id="KW-1185">Reference proteome</keyword>
<comment type="similarity">
    <text evidence="1">Belongs to the short-chain dehydrogenases/reductases (SDR) family.</text>
</comment>
<dbReference type="eggNOG" id="COG1028">
    <property type="taxonomic scope" value="Bacteria"/>
</dbReference>
<dbReference type="STRING" id="693986.MOC_0522"/>
<dbReference type="KEGG" id="mor:MOC_0522"/>
<organism evidence="3 4">
    <name type="scientific">Methylobacterium oryzae CBMB20</name>
    <dbReference type="NCBI Taxonomy" id="693986"/>
    <lineage>
        <taxon>Bacteria</taxon>
        <taxon>Pseudomonadati</taxon>
        <taxon>Pseudomonadota</taxon>
        <taxon>Alphaproteobacteria</taxon>
        <taxon>Hyphomicrobiales</taxon>
        <taxon>Methylobacteriaceae</taxon>
        <taxon>Methylobacterium</taxon>
    </lineage>
</organism>
<keyword evidence="2" id="KW-0560">Oxidoreductase</keyword>
<proteinExistence type="inferred from homology"/>
<evidence type="ECO:0000313" key="3">
    <source>
        <dbReference type="EMBL" id="AIQ88277.1"/>
    </source>
</evidence>
<name>A0A089NLL9_9HYPH</name>
<sequence>MARIFITGSSDGLGLMAGQRLAREGHEVVLHARNTDRGEVARRALPNAAQIDIGDVVTIAGMRSVAEQANAIGHFDAVIHNVGIGYREARRLETRDGLSHLFAINVLAPYLLTALMERPDRLVYLSSGMHPGGIPDMDDLQWTRRRWSGSQAYAETKFLNVLLAFGVARHWPAVRSNALEPGWVPTRMGGPGAPDDMAAAPVTQAWLAVGDDPATRVTGRYFYHQREKSPEPSTRRVGLQEALLDRCATLSGVPLP</sequence>
<dbReference type="PANTHER" id="PTHR24320">
    <property type="entry name" value="RETINOL DEHYDROGENASE"/>
    <property type="match status" value="1"/>
</dbReference>
<dbReference type="RefSeq" id="WP_043755458.1">
    <property type="nucleotide sequence ID" value="NZ_CP003811.1"/>
</dbReference>
<accession>A0A089NLL9</accession>
<dbReference type="Pfam" id="PF00106">
    <property type="entry name" value="adh_short"/>
    <property type="match status" value="1"/>
</dbReference>
<dbReference type="SUPFAM" id="SSF51735">
    <property type="entry name" value="NAD(P)-binding Rossmann-fold domains"/>
    <property type="match status" value="1"/>
</dbReference>
<dbReference type="GO" id="GO:0016491">
    <property type="term" value="F:oxidoreductase activity"/>
    <property type="evidence" value="ECO:0007669"/>
    <property type="project" value="UniProtKB-KW"/>
</dbReference>
<dbReference type="PANTHER" id="PTHR24320:SF274">
    <property type="entry name" value="CHAIN DEHYDROGENASE, PUTATIVE (AFU_ORTHOLOGUE AFUA_4G00440)-RELATED"/>
    <property type="match status" value="1"/>
</dbReference>
<protein>
    <submittedName>
        <fullName evidence="3">Daunorubicin C-13 ketoreductase</fullName>
    </submittedName>
</protein>
<dbReference type="HOGENOM" id="CLU_010194_44_5_5"/>
<evidence type="ECO:0000256" key="2">
    <source>
        <dbReference type="ARBA" id="ARBA00023002"/>
    </source>
</evidence>
<dbReference type="InterPro" id="IPR036291">
    <property type="entry name" value="NAD(P)-bd_dom_sf"/>
</dbReference>
<reference evidence="3 4" key="1">
    <citation type="journal article" date="2014" name="PLoS ONE">
        <title>Genome Information of Methylobacterium oryzae, a Plant-Probiotic Methylotroph in the Phyllosphere.</title>
        <authorList>
            <person name="Kwak M.J."/>
            <person name="Jeong H."/>
            <person name="Madhaiyan M."/>
            <person name="Lee Y."/>
            <person name="Sa T.M."/>
            <person name="Oh T.K."/>
            <person name="Kim J.F."/>
        </authorList>
    </citation>
    <scope>NUCLEOTIDE SEQUENCE [LARGE SCALE GENOMIC DNA]</scope>
    <source>
        <strain evidence="3 4">CBMB20</strain>
    </source>
</reference>
<gene>
    <name evidence="3" type="ORF">MOC_0522</name>
</gene>
<dbReference type="InterPro" id="IPR002347">
    <property type="entry name" value="SDR_fam"/>
</dbReference>
<dbReference type="Gene3D" id="3.40.50.720">
    <property type="entry name" value="NAD(P)-binding Rossmann-like Domain"/>
    <property type="match status" value="1"/>
</dbReference>
<dbReference type="Proteomes" id="UP000029492">
    <property type="component" value="Chromosome"/>
</dbReference>
<evidence type="ECO:0000256" key="1">
    <source>
        <dbReference type="ARBA" id="ARBA00006484"/>
    </source>
</evidence>